<feature type="domain" description="DUF2382" evidence="1">
    <location>
        <begin position="16"/>
        <end position="153"/>
    </location>
</feature>
<name>A0A066UJR6_9GAMM</name>
<organism evidence="2 3">
    <name type="scientific">Moraxella bovoculi 237</name>
    <dbReference type="NCBI Taxonomy" id="743974"/>
    <lineage>
        <taxon>Bacteria</taxon>
        <taxon>Pseudomonadati</taxon>
        <taxon>Pseudomonadota</taxon>
        <taxon>Gammaproteobacteria</taxon>
        <taxon>Moraxellales</taxon>
        <taxon>Moraxellaceae</taxon>
        <taxon>Moraxella</taxon>
    </lineage>
</organism>
<sequence>MTKDINDNTLTDPQVLELLEERAHIHKDRVSTGKVVLSKQTRSRTVNLPITLTEEYLVITYKEDSSPLNHHKPVSDDSLIDIIDNTANTHAQISINGKMQSLALGGSVEILLSRETATVTKSTHVIEDVSLDAKTISKEHIFTTELKKEVLDVKGDEKLIANDVLIDGK</sequence>
<protein>
    <recommendedName>
        <fullName evidence="1">DUF2382 domain-containing protein</fullName>
    </recommendedName>
</protein>
<dbReference type="InterPro" id="IPR052967">
    <property type="entry name" value="Stress_Response_Assoc"/>
</dbReference>
<dbReference type="PANTHER" id="PTHR38463">
    <property type="entry name" value="STRESS RESPONSE PROTEIN YSNF"/>
    <property type="match status" value="1"/>
</dbReference>
<reference evidence="2 3" key="1">
    <citation type="journal article" date="2014" name="Genome Announc.">
        <title>Draft Genome Sequence of Moraxella bovoculi Strain 237T (ATCC BAA-1259T) Isolated from a Calf with Infectious Bovine Keratoconjunctivitis.</title>
        <authorList>
            <person name="Calcutt M.J."/>
            <person name="Foecking M.F."/>
            <person name="Martin N.T."/>
            <person name="Mhlanga-Mutangadura T."/>
            <person name="Reilly T.J."/>
        </authorList>
    </citation>
    <scope>NUCLEOTIDE SEQUENCE [LARGE SCALE GENOMIC DNA]</scope>
    <source>
        <strain evidence="2 3">237</strain>
    </source>
</reference>
<comment type="caution">
    <text evidence="2">The sequence shown here is derived from an EMBL/GenBank/DDBJ whole genome shotgun (WGS) entry which is preliminary data.</text>
</comment>
<proteinExistence type="predicted"/>
<keyword evidence="3" id="KW-1185">Reference proteome</keyword>
<evidence type="ECO:0000313" key="3">
    <source>
        <dbReference type="Proteomes" id="UP000035860"/>
    </source>
</evidence>
<accession>A0A066UJR6</accession>
<dbReference type="eggNOG" id="COG3861">
    <property type="taxonomic scope" value="Bacteria"/>
</dbReference>
<dbReference type="Pfam" id="PF09557">
    <property type="entry name" value="DUF2382"/>
    <property type="match status" value="1"/>
</dbReference>
<dbReference type="AlphaFoldDB" id="A0A066UJR6"/>
<dbReference type="OrthoDB" id="6649126at2"/>
<evidence type="ECO:0000259" key="1">
    <source>
        <dbReference type="Pfam" id="PF09557"/>
    </source>
</evidence>
<dbReference type="RefSeq" id="WP_036367176.1">
    <property type="nucleotide sequence ID" value="NZ_AOMT01000043.1"/>
</dbReference>
<evidence type="ECO:0000313" key="2">
    <source>
        <dbReference type="EMBL" id="KDN24414.1"/>
    </source>
</evidence>
<dbReference type="InterPro" id="IPR019060">
    <property type="entry name" value="DUF2382"/>
</dbReference>
<dbReference type="PANTHER" id="PTHR38463:SF1">
    <property type="entry name" value="STRESS RESPONSE PROTEIN YSNF"/>
    <property type="match status" value="1"/>
</dbReference>
<dbReference type="Proteomes" id="UP000035860">
    <property type="component" value="Unassembled WGS sequence"/>
</dbReference>
<gene>
    <name evidence="2" type="ORF">MBO_09718</name>
</gene>
<dbReference type="EMBL" id="AOMT01000043">
    <property type="protein sequence ID" value="KDN24414.1"/>
    <property type="molecule type" value="Genomic_DNA"/>
</dbReference>